<evidence type="ECO:0000256" key="5">
    <source>
        <dbReference type="SAM" id="Phobius"/>
    </source>
</evidence>
<gene>
    <name evidence="7" type="ORF">ACFYKX_14195</name>
</gene>
<evidence type="ECO:0000259" key="6">
    <source>
        <dbReference type="Pfam" id="PF04932"/>
    </source>
</evidence>
<name>A0ABW6KC54_9BACI</name>
<sequence>MLINNSSLGSHERLTIKKSTFEWIGLIFLLIFSFLNSITLLISLILLLTLLKQRQVGAIKIINLITFRTIINPGIAVGIENWQNLKWIILFGCSFYLLCSYFKLGKNELKRVNSIILLVILFTIYNIIVAFVFSSLPIVAIFKLLSYVVIFIGTLIGVGYTYKKVNWLNWMLKLLSLVFLPSIIFIILPVGYLRNGVSFQGIVNQPNMFGILAVLFIALVLSNAQMNKNINKLYLIVVPTLTVIMVILSKSRTALISCLILFLLYILLLNIKNISKIIVISFLSIGAFILVLGSNINEFFITYLYKGQEQGGILNSRVGQIESLTSNLLNNPWFGNGFAVPVLPYKSYGFSFEYIVEPGNLILSVLSYSGIFGFFIFLAYIIKIFWVNKREFKNIAFLPIAPILISMGEMVFFSSNNIGIWCYMFLAIYIFDNQMVKAGYN</sequence>
<dbReference type="Proteomes" id="UP001601059">
    <property type="component" value="Unassembled WGS sequence"/>
</dbReference>
<feature type="transmembrane region" description="Helical" evidence="5">
    <location>
        <begin position="254"/>
        <end position="271"/>
    </location>
</feature>
<dbReference type="EMBL" id="JBIACK010000006">
    <property type="protein sequence ID" value="MFE8701749.1"/>
    <property type="molecule type" value="Genomic_DNA"/>
</dbReference>
<evidence type="ECO:0000256" key="3">
    <source>
        <dbReference type="ARBA" id="ARBA00022989"/>
    </source>
</evidence>
<protein>
    <submittedName>
        <fullName evidence="7">O-antigen ligase family protein</fullName>
    </submittedName>
</protein>
<dbReference type="InterPro" id="IPR007016">
    <property type="entry name" value="O-antigen_ligase-rel_domated"/>
</dbReference>
<reference evidence="7 8" key="1">
    <citation type="submission" date="2024-08" db="EMBL/GenBank/DDBJ databases">
        <title>Two novel Cytobacillus novel species.</title>
        <authorList>
            <person name="Liu G."/>
        </authorList>
    </citation>
    <scope>NUCLEOTIDE SEQUENCE [LARGE SCALE GENOMIC DNA]</scope>
    <source>
        <strain evidence="7 8">FJAT-54145</strain>
    </source>
</reference>
<keyword evidence="3 5" id="KW-1133">Transmembrane helix</keyword>
<feature type="transmembrane region" description="Helical" evidence="5">
    <location>
        <begin position="61"/>
        <end position="79"/>
    </location>
</feature>
<feature type="transmembrane region" description="Helical" evidence="5">
    <location>
        <begin position="23"/>
        <end position="49"/>
    </location>
</feature>
<keyword evidence="8" id="KW-1185">Reference proteome</keyword>
<evidence type="ECO:0000313" key="8">
    <source>
        <dbReference type="Proteomes" id="UP001601059"/>
    </source>
</evidence>
<feature type="transmembrane region" description="Helical" evidence="5">
    <location>
        <begin position="174"/>
        <end position="193"/>
    </location>
</feature>
<evidence type="ECO:0000256" key="1">
    <source>
        <dbReference type="ARBA" id="ARBA00004141"/>
    </source>
</evidence>
<feature type="domain" description="O-antigen ligase-related" evidence="6">
    <location>
        <begin position="241"/>
        <end position="378"/>
    </location>
</feature>
<feature type="transmembrane region" description="Helical" evidence="5">
    <location>
        <begin position="233"/>
        <end position="248"/>
    </location>
</feature>
<accession>A0ABW6KC54</accession>
<feature type="transmembrane region" description="Helical" evidence="5">
    <location>
        <begin position="144"/>
        <end position="162"/>
    </location>
</feature>
<feature type="transmembrane region" description="Helical" evidence="5">
    <location>
        <begin position="361"/>
        <end position="382"/>
    </location>
</feature>
<evidence type="ECO:0000313" key="7">
    <source>
        <dbReference type="EMBL" id="MFE8701749.1"/>
    </source>
</evidence>
<feature type="transmembrane region" description="Helical" evidence="5">
    <location>
        <begin position="85"/>
        <end position="104"/>
    </location>
</feature>
<dbReference type="GO" id="GO:0016874">
    <property type="term" value="F:ligase activity"/>
    <property type="evidence" value="ECO:0007669"/>
    <property type="project" value="UniProtKB-KW"/>
</dbReference>
<organism evidence="7 8">
    <name type="scientific">Cytobacillus spartinae</name>
    <dbReference type="NCBI Taxonomy" id="3299023"/>
    <lineage>
        <taxon>Bacteria</taxon>
        <taxon>Bacillati</taxon>
        <taxon>Bacillota</taxon>
        <taxon>Bacilli</taxon>
        <taxon>Bacillales</taxon>
        <taxon>Bacillaceae</taxon>
        <taxon>Cytobacillus</taxon>
    </lineage>
</organism>
<feature type="transmembrane region" description="Helical" evidence="5">
    <location>
        <begin position="205"/>
        <end position="221"/>
    </location>
</feature>
<evidence type="ECO:0000256" key="2">
    <source>
        <dbReference type="ARBA" id="ARBA00022692"/>
    </source>
</evidence>
<feature type="transmembrane region" description="Helical" evidence="5">
    <location>
        <begin position="116"/>
        <end position="138"/>
    </location>
</feature>
<proteinExistence type="predicted"/>
<feature type="transmembrane region" description="Helical" evidence="5">
    <location>
        <begin position="418"/>
        <end position="436"/>
    </location>
</feature>
<dbReference type="Pfam" id="PF04932">
    <property type="entry name" value="Wzy_C"/>
    <property type="match status" value="1"/>
</dbReference>
<feature type="transmembrane region" description="Helical" evidence="5">
    <location>
        <begin position="394"/>
        <end position="412"/>
    </location>
</feature>
<keyword evidence="7" id="KW-0436">Ligase</keyword>
<evidence type="ECO:0000256" key="4">
    <source>
        <dbReference type="ARBA" id="ARBA00023136"/>
    </source>
</evidence>
<keyword evidence="2 5" id="KW-0812">Transmembrane</keyword>
<dbReference type="RefSeq" id="WP_389361718.1">
    <property type="nucleotide sequence ID" value="NZ_JBIACK010000006.1"/>
</dbReference>
<comment type="subcellular location">
    <subcellularLocation>
        <location evidence="1">Membrane</location>
        <topology evidence="1">Multi-pass membrane protein</topology>
    </subcellularLocation>
</comment>
<feature type="transmembrane region" description="Helical" evidence="5">
    <location>
        <begin position="278"/>
        <end position="296"/>
    </location>
</feature>
<keyword evidence="4 5" id="KW-0472">Membrane</keyword>
<comment type="caution">
    <text evidence="7">The sequence shown here is derived from an EMBL/GenBank/DDBJ whole genome shotgun (WGS) entry which is preliminary data.</text>
</comment>